<dbReference type="EMBL" id="WUEK01000004">
    <property type="protein sequence ID" value="MXG89317.1"/>
    <property type="molecule type" value="Genomic_DNA"/>
</dbReference>
<reference evidence="3 4" key="1">
    <citation type="submission" date="2019-12" db="EMBL/GenBank/DDBJ databases">
        <authorList>
            <person name="Kun Z."/>
        </authorList>
    </citation>
    <scope>NUCLEOTIDE SEQUENCE [LARGE SCALE GENOMIC DNA]</scope>
    <source>
        <strain evidence="3 4">YIM 123512</strain>
    </source>
</reference>
<dbReference type="GO" id="GO:0008199">
    <property type="term" value="F:ferric iron binding"/>
    <property type="evidence" value="ECO:0007669"/>
    <property type="project" value="InterPro"/>
</dbReference>
<dbReference type="PROSITE" id="PS51318">
    <property type="entry name" value="TAT"/>
    <property type="match status" value="1"/>
</dbReference>
<dbReference type="PANTHER" id="PTHR34315">
    <property type="match status" value="1"/>
</dbReference>
<dbReference type="AlphaFoldDB" id="A0A6L7EPM2"/>
<dbReference type="RefSeq" id="WP_160876674.1">
    <property type="nucleotide sequence ID" value="NZ_WUEK01000004.1"/>
</dbReference>
<evidence type="ECO:0000313" key="3">
    <source>
        <dbReference type="EMBL" id="MXG89317.1"/>
    </source>
</evidence>
<accession>A0A6L7EPM2</accession>
<protein>
    <recommendedName>
        <fullName evidence="2">Intradiol ring-cleavage dioxygenases domain-containing protein</fullName>
    </recommendedName>
</protein>
<sequence>MTTHHPRTRRAVLRASAVTGAAAAAAVVAVRGLAGSAVAGVPTASSRLALAATTGCATLTPEETQGPYWIDERLRRSDIRADSETGAVQGGVPLTLTIRLQDAGAGCAPQTGAYVDIWHCSAQGTYSDVSANGTVGQDWLRGYQVSDADGAVTFTTVYPGWYTGRTVHIHLRIRSSLDSSAVDFTSQIYFDDTVNDTVMASTAYRKSGTRTRNASDGIYDAVNQVTPVGSVAAGYTATFTALLDFGDGTAGSSGTTDSSTGTSGSSDSGSGGTALVRAELAGTTVAATGRGRVLQVRLRTRERLTGRVRLVRHDDVLAHRRWGWLTKGAHTLRLRVPRDVAAGPARVVLTLADRDGNVRTVRRRVDVPRA</sequence>
<dbReference type="Gene3D" id="2.60.130.10">
    <property type="entry name" value="Aromatic compound dioxygenase"/>
    <property type="match status" value="1"/>
</dbReference>
<dbReference type="SUPFAM" id="SSF49482">
    <property type="entry name" value="Aromatic compound dioxygenase"/>
    <property type="match status" value="1"/>
</dbReference>
<dbReference type="Pfam" id="PF00775">
    <property type="entry name" value="Dioxygenase_C"/>
    <property type="match status" value="1"/>
</dbReference>
<proteinExistence type="predicted"/>
<evidence type="ECO:0000313" key="4">
    <source>
        <dbReference type="Proteomes" id="UP000473325"/>
    </source>
</evidence>
<gene>
    <name evidence="3" type="ORF">GRQ65_07115</name>
</gene>
<organism evidence="3 4">
    <name type="scientific">Nocardioides flavescens</name>
    <dbReference type="NCBI Taxonomy" id="2691959"/>
    <lineage>
        <taxon>Bacteria</taxon>
        <taxon>Bacillati</taxon>
        <taxon>Actinomycetota</taxon>
        <taxon>Actinomycetes</taxon>
        <taxon>Propionibacteriales</taxon>
        <taxon>Nocardioidaceae</taxon>
        <taxon>Nocardioides</taxon>
    </lineage>
</organism>
<dbReference type="InterPro" id="IPR006311">
    <property type="entry name" value="TAT_signal"/>
</dbReference>
<keyword evidence="4" id="KW-1185">Reference proteome</keyword>
<feature type="domain" description="Intradiol ring-cleavage dioxygenases" evidence="2">
    <location>
        <begin position="66"/>
        <end position="190"/>
    </location>
</feature>
<dbReference type="InterPro" id="IPR000627">
    <property type="entry name" value="Intradiol_dOase_C"/>
</dbReference>
<name>A0A6L7EPM2_9ACTN</name>
<feature type="compositionally biased region" description="Low complexity" evidence="1">
    <location>
        <begin position="250"/>
        <end position="268"/>
    </location>
</feature>
<feature type="region of interest" description="Disordered" evidence="1">
    <location>
        <begin position="250"/>
        <end position="273"/>
    </location>
</feature>
<dbReference type="PANTHER" id="PTHR34315:SF1">
    <property type="entry name" value="INTRADIOL RING-CLEAVAGE DIOXYGENASES DOMAIN-CONTAINING PROTEIN-RELATED"/>
    <property type="match status" value="1"/>
</dbReference>
<comment type="caution">
    <text evidence="3">The sequence shown here is derived from an EMBL/GenBank/DDBJ whole genome shotgun (WGS) entry which is preliminary data.</text>
</comment>
<dbReference type="Proteomes" id="UP000473325">
    <property type="component" value="Unassembled WGS sequence"/>
</dbReference>
<dbReference type="GO" id="GO:0016702">
    <property type="term" value="F:oxidoreductase activity, acting on single donors with incorporation of molecular oxygen, incorporation of two atoms of oxygen"/>
    <property type="evidence" value="ECO:0007669"/>
    <property type="project" value="InterPro"/>
</dbReference>
<evidence type="ECO:0000259" key="2">
    <source>
        <dbReference type="Pfam" id="PF00775"/>
    </source>
</evidence>
<dbReference type="InterPro" id="IPR015889">
    <property type="entry name" value="Intradiol_dOase_core"/>
</dbReference>
<evidence type="ECO:0000256" key="1">
    <source>
        <dbReference type="SAM" id="MobiDB-lite"/>
    </source>
</evidence>